<evidence type="ECO:0000256" key="4">
    <source>
        <dbReference type="ARBA" id="ARBA00023163"/>
    </source>
</evidence>
<dbReference type="GO" id="GO:0006357">
    <property type="term" value="P:regulation of transcription by RNA polymerase II"/>
    <property type="evidence" value="ECO:0007669"/>
    <property type="project" value="TreeGrafter"/>
</dbReference>
<keyword evidence="5" id="KW-0539">Nucleus</keyword>
<feature type="domain" description="Bromo" evidence="8">
    <location>
        <begin position="183"/>
        <end position="227"/>
    </location>
</feature>
<evidence type="ECO:0000256" key="3">
    <source>
        <dbReference type="ARBA" id="ARBA00023117"/>
    </source>
</evidence>
<evidence type="ECO:0000256" key="7">
    <source>
        <dbReference type="SAM" id="MobiDB-lite"/>
    </source>
</evidence>
<protein>
    <submittedName>
        <fullName evidence="10 11">Bromo domain-containing protein</fullName>
    </submittedName>
</protein>
<comment type="subcellular location">
    <subcellularLocation>
        <location evidence="1">Nucleus</location>
    </subcellularLocation>
</comment>
<dbReference type="Proteomes" id="UP000887572">
    <property type="component" value="Unplaced"/>
</dbReference>
<dbReference type="PANTHER" id="PTHR22881:SF27">
    <property type="entry name" value="BROMODOMAIN CONTAINING 7_9"/>
    <property type="match status" value="1"/>
</dbReference>
<evidence type="ECO:0000256" key="1">
    <source>
        <dbReference type="ARBA" id="ARBA00004123"/>
    </source>
</evidence>
<organism evidence="9 10">
    <name type="scientific">Globodera rostochiensis</name>
    <name type="common">Golden nematode worm</name>
    <name type="synonym">Heterodera rostochiensis</name>
    <dbReference type="NCBI Taxonomy" id="31243"/>
    <lineage>
        <taxon>Eukaryota</taxon>
        <taxon>Metazoa</taxon>
        <taxon>Ecdysozoa</taxon>
        <taxon>Nematoda</taxon>
        <taxon>Chromadorea</taxon>
        <taxon>Rhabditida</taxon>
        <taxon>Tylenchina</taxon>
        <taxon>Tylenchomorpha</taxon>
        <taxon>Tylenchoidea</taxon>
        <taxon>Heteroderidae</taxon>
        <taxon>Heteroderinae</taxon>
        <taxon>Globodera</taxon>
    </lineage>
</organism>
<evidence type="ECO:0000313" key="11">
    <source>
        <dbReference type="WBParaSite" id="Gr19_v10_g16336.t1"/>
    </source>
</evidence>
<keyword evidence="2" id="KW-0805">Transcription regulation</keyword>
<dbReference type="PROSITE" id="PS50014">
    <property type="entry name" value="BROMODOMAIN_2"/>
    <property type="match status" value="1"/>
</dbReference>
<sequence>MLSRDREASTSTSSSNIRRLLGAPPSLSRDVIAKSFVKVERNHEASIEEEYSCEESDTAKTADETEGEAKPLHLDDDEGSATSGKRQKRKKRRIRLTGQGLKAKRKAERREKLLAEKKNEVQDGNNAEEARADEISSPPPANDLGIEEPQQQSKPSPVTFTPFQLLCDNLIRKFMAKDPEQYFTHPVTDLEAPGYKTIVECPMAFSTVQEKIERNIYSNLEQFKSDIAAFIIWLHKNWPFWKTLTEEQLGIRLRGQERQQSKNGMKEDDRKKCLEFVSDNQKMEEIMSSAPIKIKERLTKRKPFHIAYLDNKEGALALNVLTATEPTEITLGDHVKPLNKGNPGLCAPFVPRICSDYLISYTNPGPFASFAPHFDMTWATMSSRDSDLILSCYGDKDNVADACALRQMATNSGSLASSLVESMLNDLTENEHSKTLAMLENSNNGELLERPFPAEHRLHKTGKMIEELASMQHHRLSKTAPQTLSETTEPDENEVQLAEEIVQELGQHVVHLGAKPGDLVRPPLLHQALGLDADDYDVLSEFLEV</sequence>
<reference evidence="10 11" key="1">
    <citation type="submission" date="2022-11" db="UniProtKB">
        <authorList>
            <consortium name="WormBaseParasite"/>
        </authorList>
    </citation>
    <scope>IDENTIFICATION</scope>
</reference>
<evidence type="ECO:0000313" key="10">
    <source>
        <dbReference type="WBParaSite" id="Gr19_v10_g16333.t1"/>
    </source>
</evidence>
<evidence type="ECO:0000256" key="6">
    <source>
        <dbReference type="PROSITE-ProRule" id="PRU00035"/>
    </source>
</evidence>
<evidence type="ECO:0000256" key="2">
    <source>
        <dbReference type="ARBA" id="ARBA00023015"/>
    </source>
</evidence>
<feature type="compositionally biased region" description="Basic and acidic residues" evidence="7">
    <location>
        <begin position="108"/>
        <end position="121"/>
    </location>
</feature>
<dbReference type="InterPro" id="IPR051831">
    <property type="entry name" value="Bromodomain_contain_prot"/>
</dbReference>
<dbReference type="InterPro" id="IPR001487">
    <property type="entry name" value="Bromodomain"/>
</dbReference>
<accession>A0A914HCU6</accession>
<keyword evidence="4" id="KW-0804">Transcription</keyword>
<dbReference type="PANTHER" id="PTHR22881">
    <property type="entry name" value="BROMODOMAIN CONTAINING PROTEIN"/>
    <property type="match status" value="1"/>
</dbReference>
<proteinExistence type="predicted"/>
<feature type="region of interest" description="Disordered" evidence="7">
    <location>
        <begin position="1"/>
        <end position="25"/>
    </location>
</feature>
<evidence type="ECO:0000259" key="8">
    <source>
        <dbReference type="PROSITE" id="PS50014"/>
    </source>
</evidence>
<dbReference type="InterPro" id="IPR021900">
    <property type="entry name" value="DUF3512"/>
</dbReference>
<evidence type="ECO:0000313" key="9">
    <source>
        <dbReference type="Proteomes" id="UP000887572"/>
    </source>
</evidence>
<dbReference type="WBParaSite" id="Gr19_v10_g16336.t1">
    <property type="protein sequence ID" value="Gr19_v10_g16336.t1"/>
    <property type="gene ID" value="Gr19_v10_g16336"/>
</dbReference>
<feature type="compositionally biased region" description="Polar residues" evidence="7">
    <location>
        <begin position="149"/>
        <end position="158"/>
    </location>
</feature>
<dbReference type="Pfam" id="PF12024">
    <property type="entry name" value="DUF3512"/>
    <property type="match status" value="1"/>
</dbReference>
<dbReference type="AlphaFoldDB" id="A0A914HCU6"/>
<dbReference type="GO" id="GO:0005634">
    <property type="term" value="C:nucleus"/>
    <property type="evidence" value="ECO:0007669"/>
    <property type="project" value="UniProtKB-SubCell"/>
</dbReference>
<dbReference type="InterPro" id="IPR036427">
    <property type="entry name" value="Bromodomain-like_sf"/>
</dbReference>
<evidence type="ECO:0000256" key="5">
    <source>
        <dbReference type="ARBA" id="ARBA00023242"/>
    </source>
</evidence>
<feature type="compositionally biased region" description="Basic residues" evidence="7">
    <location>
        <begin position="85"/>
        <end position="95"/>
    </location>
</feature>
<dbReference type="SMART" id="SM00297">
    <property type="entry name" value="BROMO"/>
    <property type="match status" value="1"/>
</dbReference>
<feature type="compositionally biased region" description="Acidic residues" evidence="7">
    <location>
        <begin position="47"/>
        <end position="56"/>
    </location>
</feature>
<feature type="compositionally biased region" description="Basic and acidic residues" evidence="7">
    <location>
        <begin position="57"/>
        <end position="74"/>
    </location>
</feature>
<dbReference type="Gene3D" id="1.20.920.10">
    <property type="entry name" value="Bromodomain-like"/>
    <property type="match status" value="1"/>
</dbReference>
<dbReference type="Pfam" id="PF00439">
    <property type="entry name" value="Bromodomain"/>
    <property type="match status" value="1"/>
</dbReference>
<dbReference type="SUPFAM" id="SSF47370">
    <property type="entry name" value="Bromodomain"/>
    <property type="match status" value="1"/>
</dbReference>
<dbReference type="WBParaSite" id="Gr19_v10_g16333.t1">
    <property type="protein sequence ID" value="Gr19_v10_g16333.t1"/>
    <property type="gene ID" value="Gr19_v10_g16333"/>
</dbReference>
<name>A0A914HCU6_GLORO</name>
<keyword evidence="9" id="KW-1185">Reference proteome</keyword>
<feature type="region of interest" description="Disordered" evidence="7">
    <location>
        <begin position="42"/>
        <end position="158"/>
    </location>
</feature>
<keyword evidence="3 6" id="KW-0103">Bromodomain</keyword>